<protein>
    <submittedName>
        <fullName evidence="1">Uncharacterized protein</fullName>
    </submittedName>
</protein>
<reference evidence="1 2" key="1">
    <citation type="submission" date="2020-04" db="EMBL/GenBank/DDBJ databases">
        <title>Rhizobium sp. S-51 isolated from soil.</title>
        <authorList>
            <person name="Dahal R.H."/>
        </authorList>
    </citation>
    <scope>NUCLEOTIDE SEQUENCE [LARGE SCALE GENOMIC DNA]</scope>
    <source>
        <strain evidence="1 2">S-51</strain>
    </source>
</reference>
<sequence length="100" mass="11066">MTQPTTIHELKEARQAAGERYAAAVAELEAAYLDLAAYDRVLQNGNVNRLAGAAYDHHSFRGGLDFLPVDMRHPDFGSYTTEFNRRIATMANPIIDALSN</sequence>
<dbReference type="Proteomes" id="UP000541470">
    <property type="component" value="Unassembled WGS sequence"/>
</dbReference>
<name>A0A7Y0AU55_9HYPH</name>
<gene>
    <name evidence="1" type="ORF">HHL25_05435</name>
</gene>
<dbReference type="AlphaFoldDB" id="A0A7Y0AU55"/>
<comment type="caution">
    <text evidence="1">The sequence shown here is derived from an EMBL/GenBank/DDBJ whole genome shotgun (WGS) entry which is preliminary data.</text>
</comment>
<evidence type="ECO:0000313" key="2">
    <source>
        <dbReference type="Proteomes" id="UP000541470"/>
    </source>
</evidence>
<organism evidence="1 2">
    <name type="scientific">Rhizobium terricola</name>
    <dbReference type="NCBI Taxonomy" id="2728849"/>
    <lineage>
        <taxon>Bacteria</taxon>
        <taxon>Pseudomonadati</taxon>
        <taxon>Pseudomonadota</taxon>
        <taxon>Alphaproteobacteria</taxon>
        <taxon>Hyphomicrobiales</taxon>
        <taxon>Rhizobiaceae</taxon>
        <taxon>Rhizobium/Agrobacterium group</taxon>
        <taxon>Rhizobium</taxon>
    </lineage>
</organism>
<proteinExistence type="predicted"/>
<evidence type="ECO:0000313" key="1">
    <source>
        <dbReference type="EMBL" id="NML73567.1"/>
    </source>
</evidence>
<accession>A0A7Y0AU55</accession>
<keyword evidence="2" id="KW-1185">Reference proteome</keyword>
<dbReference type="EMBL" id="JABBGK010000001">
    <property type="protein sequence ID" value="NML73567.1"/>
    <property type="molecule type" value="Genomic_DNA"/>
</dbReference>
<dbReference type="RefSeq" id="WP_169588006.1">
    <property type="nucleotide sequence ID" value="NZ_JABBGK010000001.1"/>
</dbReference>